<evidence type="ECO:0000313" key="2">
    <source>
        <dbReference type="EMBL" id="EFJ70534.1"/>
    </source>
</evidence>
<reference evidence="2 3" key="1">
    <citation type="submission" date="2010-06" db="EMBL/GenBank/DDBJ databases">
        <authorList>
            <person name="Muzny D."/>
            <person name="Qin X."/>
            <person name="Buhay C."/>
            <person name="Dugan-Rocha S."/>
            <person name="Ding Y."/>
            <person name="Chen G."/>
            <person name="Hawes A."/>
            <person name="Holder M."/>
            <person name="Jhangiani S."/>
            <person name="Johnson A."/>
            <person name="Khan Z."/>
            <person name="Li Z."/>
            <person name="Liu W."/>
            <person name="Liu X."/>
            <person name="Perez L."/>
            <person name="Shen H."/>
            <person name="Wang Q."/>
            <person name="Watt J."/>
            <person name="Xi L."/>
            <person name="Xin Y."/>
            <person name="Zhou J."/>
            <person name="Deng J."/>
            <person name="Jiang H."/>
            <person name="Liu Y."/>
            <person name="Qu J."/>
            <person name="Song X.-Z."/>
            <person name="Zhang L."/>
            <person name="Villasana D."/>
            <person name="Johnson A."/>
            <person name="Liu J."/>
            <person name="Liyanage D."/>
            <person name="Lorensuhewa L."/>
            <person name="Robinson T."/>
            <person name="Song A."/>
            <person name="Song B.-B."/>
            <person name="Dinh H."/>
            <person name="Thornton R."/>
            <person name="Coyle M."/>
            <person name="Francisco L."/>
            <person name="Jackson L."/>
            <person name="Javaid M."/>
            <person name="Korchina V."/>
            <person name="Kovar C."/>
            <person name="Mata R."/>
            <person name="Mathew T."/>
            <person name="Ngo R."/>
            <person name="Nguyen L."/>
            <person name="Nguyen N."/>
            <person name="Okwuonu G."/>
            <person name="Ongeri F."/>
            <person name="Pham C."/>
            <person name="Simmons D."/>
            <person name="Wilczek-Boney K."/>
            <person name="Hale W."/>
            <person name="Jakkamsetti A."/>
            <person name="Pham P."/>
            <person name="Ruth R."/>
            <person name="San Lucas F."/>
            <person name="Warren J."/>
            <person name="Zhang J."/>
            <person name="Zhao Z."/>
            <person name="Zhou C."/>
            <person name="Zhu D."/>
            <person name="Lee S."/>
            <person name="Bess C."/>
            <person name="Blankenburg K."/>
            <person name="Forbes L."/>
            <person name="Fu Q."/>
            <person name="Gubbala S."/>
            <person name="Hirani K."/>
            <person name="Jayaseelan J.C."/>
            <person name="Lara F."/>
            <person name="Munidasa M."/>
            <person name="Palculict T."/>
            <person name="Patil S."/>
            <person name="Pu L.-L."/>
            <person name="Saada N."/>
            <person name="Tang L."/>
            <person name="Weissenberger G."/>
            <person name="Zhu Y."/>
            <person name="Hemphill L."/>
            <person name="Shang Y."/>
            <person name="Youmans B."/>
            <person name="Ayvaz T."/>
            <person name="Ross M."/>
            <person name="Santibanez J."/>
            <person name="Aqrawi P."/>
            <person name="Gross S."/>
            <person name="Joshi V."/>
            <person name="Fowler G."/>
            <person name="Nazareth L."/>
            <person name="Reid J."/>
            <person name="Worley K."/>
            <person name="Petrosino J."/>
            <person name="Highlander S."/>
            <person name="Gibbs R."/>
        </authorList>
    </citation>
    <scope>NUCLEOTIDE SEQUENCE [LARGE SCALE GENOMIC DNA]</scope>
    <source>
        <strain evidence="2 3">JV-V03</strain>
    </source>
</reference>
<dbReference type="AlphaFoldDB" id="A0AA87AB98"/>
<sequence>MKFTIKQARQYSGKTQKEMAEELGVALPTYRDYEHGKYFMRMDRAEKFSEIVKIPIESIFFTVKLHETTSK</sequence>
<dbReference type="SUPFAM" id="SSF47413">
    <property type="entry name" value="lambda repressor-like DNA-binding domains"/>
    <property type="match status" value="1"/>
</dbReference>
<proteinExistence type="predicted"/>
<feature type="domain" description="HTH cro/C1-type" evidence="1">
    <location>
        <begin position="5"/>
        <end position="59"/>
    </location>
</feature>
<evidence type="ECO:0000313" key="3">
    <source>
        <dbReference type="Proteomes" id="UP000003672"/>
    </source>
</evidence>
<dbReference type="InterPro" id="IPR010982">
    <property type="entry name" value="Lambda_DNA-bd_dom_sf"/>
</dbReference>
<dbReference type="Gene3D" id="1.10.260.40">
    <property type="entry name" value="lambda repressor-like DNA-binding domains"/>
    <property type="match status" value="1"/>
</dbReference>
<keyword evidence="2" id="KW-0238">DNA-binding</keyword>
<accession>A0AA87AB98</accession>
<gene>
    <name evidence="2" type="ORF">HMPREF0514_10978</name>
</gene>
<dbReference type="CDD" id="cd00093">
    <property type="entry name" value="HTH_XRE"/>
    <property type="match status" value="1"/>
</dbReference>
<dbReference type="Proteomes" id="UP000003672">
    <property type="component" value="Unassembled WGS sequence"/>
</dbReference>
<dbReference type="EMBL" id="ACGO02000001">
    <property type="protein sequence ID" value="EFJ70534.1"/>
    <property type="molecule type" value="Genomic_DNA"/>
</dbReference>
<dbReference type="SMART" id="SM00530">
    <property type="entry name" value="HTH_XRE"/>
    <property type="match status" value="1"/>
</dbReference>
<name>A0AA87AB98_9LACO</name>
<protein>
    <submittedName>
        <fullName evidence="2">DNA-binding helix-turn-helix protein</fullName>
    </submittedName>
</protein>
<organism evidence="2 3">
    <name type="scientific">Lactobacillus paragasseri JV-V03</name>
    <dbReference type="NCBI Taxonomy" id="525326"/>
    <lineage>
        <taxon>Bacteria</taxon>
        <taxon>Bacillati</taxon>
        <taxon>Bacillota</taxon>
        <taxon>Bacilli</taxon>
        <taxon>Lactobacillales</taxon>
        <taxon>Lactobacillaceae</taxon>
        <taxon>Lactobacillus</taxon>
    </lineage>
</organism>
<evidence type="ECO:0000259" key="1">
    <source>
        <dbReference type="PROSITE" id="PS50943"/>
    </source>
</evidence>
<dbReference type="Pfam" id="PF01381">
    <property type="entry name" value="HTH_3"/>
    <property type="match status" value="1"/>
</dbReference>
<dbReference type="RefSeq" id="WP_003649155.1">
    <property type="nucleotide sequence ID" value="NZ_CP040500.1"/>
</dbReference>
<dbReference type="PROSITE" id="PS50943">
    <property type="entry name" value="HTH_CROC1"/>
    <property type="match status" value="1"/>
</dbReference>
<dbReference type="InterPro" id="IPR001387">
    <property type="entry name" value="Cro/C1-type_HTH"/>
</dbReference>
<dbReference type="GO" id="GO:0003677">
    <property type="term" value="F:DNA binding"/>
    <property type="evidence" value="ECO:0007669"/>
    <property type="project" value="UniProtKB-KW"/>
</dbReference>
<comment type="caution">
    <text evidence="2">The sequence shown here is derived from an EMBL/GenBank/DDBJ whole genome shotgun (WGS) entry which is preliminary data.</text>
</comment>